<dbReference type="PANTHER" id="PTHR13038:SF10">
    <property type="entry name" value="AUTOPHAGY-RELATED PROTEIN 9"/>
    <property type="match status" value="1"/>
</dbReference>
<evidence type="ECO:0000256" key="4">
    <source>
        <dbReference type="ARBA" id="ARBA00004653"/>
    </source>
</evidence>
<evidence type="ECO:0000256" key="8">
    <source>
        <dbReference type="ARBA" id="ARBA00022692"/>
    </source>
</evidence>
<dbReference type="GO" id="GO:0000139">
    <property type="term" value="C:Golgi membrane"/>
    <property type="evidence" value="ECO:0007669"/>
    <property type="project" value="UniProtKB-SubCell"/>
</dbReference>
<feature type="region of interest" description="Disordered" evidence="20">
    <location>
        <begin position="829"/>
        <end position="856"/>
    </location>
</feature>
<keyword evidence="14" id="KW-0968">Cytoplasmic vesicle</keyword>
<feature type="compositionally biased region" description="Polar residues" evidence="20">
    <location>
        <begin position="787"/>
        <end position="797"/>
    </location>
</feature>
<keyword evidence="7 19" id="KW-0813">Transport</keyword>
<comment type="catalytic activity">
    <reaction evidence="17">
        <text>a 1,2-diacyl-sn-glycero-3-phospho-(1D-myo-inositol-3-phosphate)(in) = a 1,2-diacyl-sn-glycero-3-phospho-(1D-myo-inositol-3-phosphate)(out)</text>
        <dbReference type="Rhea" id="RHEA:67920"/>
        <dbReference type="ChEBI" id="CHEBI:58088"/>
    </reaction>
</comment>
<evidence type="ECO:0000256" key="18">
    <source>
        <dbReference type="ARBA" id="ARBA00024631"/>
    </source>
</evidence>
<evidence type="ECO:0000256" key="20">
    <source>
        <dbReference type="SAM" id="MobiDB-lite"/>
    </source>
</evidence>
<organism evidence="21 22">
    <name type="scientific">Orbilia brochopaga</name>
    <dbReference type="NCBI Taxonomy" id="3140254"/>
    <lineage>
        <taxon>Eukaryota</taxon>
        <taxon>Fungi</taxon>
        <taxon>Dikarya</taxon>
        <taxon>Ascomycota</taxon>
        <taxon>Pezizomycotina</taxon>
        <taxon>Orbiliomycetes</taxon>
        <taxon>Orbiliales</taxon>
        <taxon>Orbiliaceae</taxon>
        <taxon>Orbilia</taxon>
    </lineage>
</organism>
<evidence type="ECO:0000256" key="5">
    <source>
        <dbReference type="ARBA" id="ARBA00006185"/>
    </source>
</evidence>
<dbReference type="GO" id="GO:0005776">
    <property type="term" value="C:autophagosome"/>
    <property type="evidence" value="ECO:0007669"/>
    <property type="project" value="TreeGrafter"/>
</dbReference>
<gene>
    <name evidence="21" type="primary">ATG9</name>
    <name evidence="21" type="ORF">TWF696_009387</name>
</gene>
<evidence type="ECO:0000256" key="9">
    <source>
        <dbReference type="ARBA" id="ARBA00022989"/>
    </source>
</evidence>
<feature type="region of interest" description="Disordered" evidence="20">
    <location>
        <begin position="53"/>
        <end position="159"/>
    </location>
</feature>
<keyword evidence="11" id="KW-0333">Golgi apparatus</keyword>
<comment type="catalytic activity">
    <reaction evidence="16">
        <text>a 1,2-diacyl-sn-glycero-3-phosphoethanolamine(in) = a 1,2-diacyl-sn-glycero-3-phosphoethanolamine(out)</text>
        <dbReference type="Rhea" id="RHEA:38895"/>
        <dbReference type="ChEBI" id="CHEBI:64612"/>
    </reaction>
</comment>
<evidence type="ECO:0000256" key="17">
    <source>
        <dbReference type="ARBA" id="ARBA00024621"/>
    </source>
</evidence>
<keyword evidence="22" id="KW-1185">Reference proteome</keyword>
<evidence type="ECO:0000313" key="22">
    <source>
        <dbReference type="Proteomes" id="UP001375240"/>
    </source>
</evidence>
<evidence type="ECO:0000256" key="14">
    <source>
        <dbReference type="ARBA" id="ARBA00023329"/>
    </source>
</evidence>
<name>A0AAV9UGJ6_9PEZI</name>
<evidence type="ECO:0000256" key="6">
    <source>
        <dbReference type="ARBA" id="ARBA00018074"/>
    </source>
</evidence>
<reference evidence="21 22" key="1">
    <citation type="submission" date="2019-10" db="EMBL/GenBank/DDBJ databases">
        <authorList>
            <person name="Palmer J.M."/>
        </authorList>
    </citation>
    <scope>NUCLEOTIDE SEQUENCE [LARGE SCALE GENOMIC DNA]</scope>
    <source>
        <strain evidence="21 22">TWF696</strain>
    </source>
</reference>
<protein>
    <recommendedName>
        <fullName evidence="6 19">Autophagy-related protein 9</fullName>
    </recommendedName>
</protein>
<evidence type="ECO:0000256" key="7">
    <source>
        <dbReference type="ARBA" id="ARBA00022448"/>
    </source>
</evidence>
<feature type="transmembrane region" description="Helical" evidence="19">
    <location>
        <begin position="295"/>
        <end position="318"/>
    </location>
</feature>
<comment type="similarity">
    <text evidence="5 19">Belongs to the ATG9 family.</text>
</comment>
<evidence type="ECO:0000256" key="3">
    <source>
        <dbReference type="ARBA" id="ARBA00004511"/>
    </source>
</evidence>
<proteinExistence type="inferred from homology"/>
<dbReference type="GO" id="GO:0034045">
    <property type="term" value="C:phagophore assembly site membrane"/>
    <property type="evidence" value="ECO:0007669"/>
    <property type="project" value="UniProtKB-SubCell"/>
</dbReference>
<evidence type="ECO:0000256" key="1">
    <source>
        <dbReference type="ARBA" id="ARBA00004439"/>
    </source>
</evidence>
<keyword evidence="13 19" id="KW-0472">Membrane</keyword>
<evidence type="ECO:0000256" key="10">
    <source>
        <dbReference type="ARBA" id="ARBA00023006"/>
    </source>
</evidence>
<evidence type="ECO:0000256" key="11">
    <source>
        <dbReference type="ARBA" id="ARBA00023034"/>
    </source>
</evidence>
<feature type="transmembrane region" description="Helical" evidence="19">
    <location>
        <begin position="653"/>
        <end position="674"/>
    </location>
</feature>
<accession>A0AAV9UGJ6</accession>
<feature type="compositionally biased region" description="Acidic residues" evidence="20">
    <location>
        <begin position="29"/>
        <end position="40"/>
    </location>
</feature>
<sequence length="908" mass="104059">MASNMVTRFFGGHSIYESLRQHDRRSDDGYNDEPEPFEDREDVHVRMEAGLVGMQHGSPRTGDGDGDYRPLGGFGHRRTSTTRRRSELDGPAPAFIARKSDITDPESSNNPLFAAKSGDLDGDVPESLIIESHRHENRAGTANSDTASPHPPPEFTRLHDEPATFDQQIGNLPPPPSRILEERWAAVQNRMSPKTETRSPTTVPRVPPGFIDPKQRAMYKWANVEDVDRFLHRVYEYYLGKGIYCICLERFIGMLTVAFVVGFSTFMFTCIDYSKLRSKKTLEEVKISRCMSRMSIGPTLLLWIFCLVWAVKLVSYVYDVWRLYEIHQFYHHLLDIPDLDMQTIQWQDVVQKLMALRDSNPVTSLTTTRKYIKNHSSKQRMDAHDIANRLMRKENYLIALFNKDILDLSIPMPFLRHHQLLTKTVEWNLGLSILDFVFHDGDNFNPVFLKESSRKVLSQALRTRFIVFGVFNLLFAPFIVGYLVLHYFFQYFNEYQTNPSALGSRRYTPLAEWKFREFNELVHLFERRMNISYPFAAKYLEQFPKEKFVQMAKFVTFVSGSFAAVLAIASLFDTELLHFEITKDRTVLFYIGVFGTITAVARGVIPAETDIFDPTYELSWVMYHTRYSPPEWKGRLHSDEVKKEFSKLYELKIVIFLWEVASILLTPFVMWFSLPKCSDRVIDFFREFTVHVDGIGYVCSFAEFDFNMTGPRKASSVAGREEYYDSRDNKMKSSMMGFLDSYGSRQVASVTRASYAPVYGNLVTSPIAAPDSTSNSLSQRRGRANAGVQQSQQFGTHSTHRGQASALLDRHHYPAPSYARTLRQSVYHNPSFPRQGGVLREEEDESDSPDGRYVSNLGESFVSTTLEGDNAPIDRDSDSNNLQGGGVIDLLRQFQRAHSDNHGRGVLL</sequence>
<feature type="transmembrane region" description="Helical" evidence="19">
    <location>
        <begin position="465"/>
        <end position="489"/>
    </location>
</feature>
<keyword evidence="8 19" id="KW-0812">Transmembrane</keyword>
<dbReference type="GO" id="GO:0034497">
    <property type="term" value="P:protein localization to phagophore assembly site"/>
    <property type="evidence" value="ECO:0007669"/>
    <property type="project" value="TreeGrafter"/>
</dbReference>
<dbReference type="GO" id="GO:0061709">
    <property type="term" value="P:reticulophagy"/>
    <property type="evidence" value="ECO:0007669"/>
    <property type="project" value="TreeGrafter"/>
</dbReference>
<dbReference type="PANTHER" id="PTHR13038">
    <property type="entry name" value="APG9 AUTOPHAGY 9"/>
    <property type="match status" value="1"/>
</dbReference>
<dbReference type="GO" id="GO:0000422">
    <property type="term" value="P:autophagy of mitochondrion"/>
    <property type="evidence" value="ECO:0007669"/>
    <property type="project" value="TreeGrafter"/>
</dbReference>
<evidence type="ECO:0000256" key="12">
    <source>
        <dbReference type="ARBA" id="ARBA00023055"/>
    </source>
</evidence>
<feature type="region of interest" description="Disordered" evidence="20">
    <location>
        <begin position="20"/>
        <end position="41"/>
    </location>
</feature>
<comment type="catalytic activity">
    <reaction evidence="15">
        <text>a 1,2-diacyl-sn-glycero-3-phospho-L-serine(in) = a 1,2-diacyl-sn-glycero-3-phospho-L-serine(out)</text>
        <dbReference type="Rhea" id="RHEA:38663"/>
        <dbReference type="ChEBI" id="CHEBI:57262"/>
    </reaction>
</comment>
<evidence type="ECO:0000256" key="13">
    <source>
        <dbReference type="ARBA" id="ARBA00023136"/>
    </source>
</evidence>
<comment type="function">
    <text evidence="19">Phospholipid scramblase involved in autophagy. Cycles between the preautophagosomal structure/phagophore assembly site (PAS) and the cytoplasmic vesicle pool and supplies membrane for the growing autophagosome. Lipid scramblase activity plays a key role in preautophagosomal structure/phagophore assembly by distributing the phospholipids that arrive through ATG2 from the cytoplasmic to the luminal leaflet of the bilayer, thereby driving autophagosomal membrane expansion.</text>
</comment>
<comment type="catalytic activity">
    <reaction evidence="18">
        <text>a 1,2-diacyl-sn-glycero-3-phosphocholine(in) = a 1,2-diacyl-sn-glycero-3-phosphocholine(out)</text>
        <dbReference type="Rhea" id="RHEA:38571"/>
        <dbReference type="ChEBI" id="CHEBI:57643"/>
    </reaction>
</comment>
<evidence type="ECO:0000256" key="15">
    <source>
        <dbReference type="ARBA" id="ARBA00024479"/>
    </source>
</evidence>
<dbReference type="GO" id="GO:0030659">
    <property type="term" value="C:cytoplasmic vesicle membrane"/>
    <property type="evidence" value="ECO:0007669"/>
    <property type="project" value="UniProtKB-SubCell"/>
</dbReference>
<feature type="region of interest" description="Disordered" evidence="20">
    <location>
        <begin position="769"/>
        <end position="804"/>
    </location>
</feature>
<feature type="transmembrane region" description="Helical" evidence="19">
    <location>
        <begin position="587"/>
        <end position="605"/>
    </location>
</feature>
<evidence type="ECO:0000256" key="19">
    <source>
        <dbReference type="RuleBase" id="RU364027"/>
    </source>
</evidence>
<keyword evidence="10 19" id="KW-0072">Autophagy</keyword>
<keyword evidence="12 19" id="KW-0445">Lipid transport</keyword>
<evidence type="ECO:0000256" key="16">
    <source>
        <dbReference type="ARBA" id="ARBA00024615"/>
    </source>
</evidence>
<dbReference type="GO" id="GO:0005789">
    <property type="term" value="C:endoplasmic reticulum membrane"/>
    <property type="evidence" value="ECO:0007669"/>
    <property type="project" value="UniProtKB-SubCell"/>
</dbReference>
<comment type="subcellular location">
    <subcellularLocation>
        <location evidence="1">Cytoplasmic vesicle membrane</location>
        <topology evidence="1">Multi-pass membrane protein</topology>
    </subcellularLocation>
    <subcellularLocation>
        <location evidence="2">Endoplasmic reticulum membrane</location>
        <topology evidence="2">Multi-pass membrane protein</topology>
    </subcellularLocation>
    <subcellularLocation>
        <location evidence="4">Golgi apparatus membrane</location>
        <topology evidence="4">Multi-pass membrane protein</topology>
    </subcellularLocation>
    <subcellularLocation>
        <location evidence="3 19">Preautophagosomal structure membrane</location>
        <topology evidence="3 19">Multi-pass membrane protein</topology>
    </subcellularLocation>
</comment>
<dbReference type="AlphaFoldDB" id="A0AAV9UGJ6"/>
<feature type="transmembrane region" description="Helical" evidence="19">
    <location>
        <begin position="251"/>
        <end position="274"/>
    </location>
</feature>
<evidence type="ECO:0000256" key="2">
    <source>
        <dbReference type="ARBA" id="ARBA00004477"/>
    </source>
</evidence>
<comment type="caution">
    <text evidence="21">The sequence shown here is derived from an EMBL/GenBank/DDBJ whole genome shotgun (WGS) entry which is preliminary data.</text>
</comment>
<dbReference type="Proteomes" id="UP001375240">
    <property type="component" value="Unassembled WGS sequence"/>
</dbReference>
<dbReference type="GO" id="GO:0034727">
    <property type="term" value="P:piecemeal microautophagy of the nucleus"/>
    <property type="evidence" value="ECO:0007669"/>
    <property type="project" value="TreeGrafter"/>
</dbReference>
<dbReference type="EMBL" id="JAVHNQ010000008">
    <property type="protein sequence ID" value="KAK6341080.1"/>
    <property type="molecule type" value="Genomic_DNA"/>
</dbReference>
<evidence type="ECO:0000313" key="21">
    <source>
        <dbReference type="EMBL" id="KAK6341080.1"/>
    </source>
</evidence>
<dbReference type="GO" id="GO:0006869">
    <property type="term" value="P:lipid transport"/>
    <property type="evidence" value="ECO:0007669"/>
    <property type="project" value="UniProtKB-KW"/>
</dbReference>
<dbReference type="Pfam" id="PF04109">
    <property type="entry name" value="ATG9"/>
    <property type="match status" value="1"/>
</dbReference>
<dbReference type="InterPro" id="IPR007241">
    <property type="entry name" value="Autophagy-rel_prot_9"/>
</dbReference>
<feature type="transmembrane region" description="Helical" evidence="19">
    <location>
        <begin position="554"/>
        <end position="572"/>
    </location>
</feature>
<keyword evidence="9 19" id="KW-1133">Transmembrane helix</keyword>